<protein>
    <submittedName>
        <fullName evidence="2">Uroporphyrinogen III methyltransferase</fullName>
    </submittedName>
</protein>
<dbReference type="GO" id="GO:0032259">
    <property type="term" value="P:methylation"/>
    <property type="evidence" value="ECO:0007669"/>
    <property type="project" value="UniProtKB-KW"/>
</dbReference>
<dbReference type="RefSeq" id="WP_188525747.1">
    <property type="nucleotide sequence ID" value="NZ_BMGI01000001.1"/>
</dbReference>
<name>A0ABQ1QBM5_9RHOB</name>
<evidence type="ECO:0000313" key="2">
    <source>
        <dbReference type="EMBL" id="GGD21072.1"/>
    </source>
</evidence>
<keyword evidence="2" id="KW-0808">Transferase</keyword>
<sequence>MTATLLLTRPEAQSRAFSKPFEDVADLVIAPVMDIVGTGALPALTEYRGVILTSANALRFVPRLQGVPAWCVGARTAEAARAHGADIMRVADDAESLLTGFDGAGPLLHIRGEHARGNVAERLTSSGIETHEVVIYRQEERKLTDRARALIQGEDEVILPLFSPRSAALVGSQVVRVGPGLVVIAMSPAVAEAWHEATGAEAVEVCARPTSEEMRNRVARRLRG</sequence>
<proteinExistence type="predicted"/>
<comment type="caution">
    <text evidence="2">The sequence shown here is derived from an EMBL/GenBank/DDBJ whole genome shotgun (WGS) entry which is preliminary data.</text>
</comment>
<evidence type="ECO:0000313" key="3">
    <source>
        <dbReference type="Proteomes" id="UP000617355"/>
    </source>
</evidence>
<dbReference type="InterPro" id="IPR003754">
    <property type="entry name" value="4pyrrol_synth_uPrphyn_synth"/>
</dbReference>
<reference evidence="3" key="1">
    <citation type="journal article" date="2019" name="Int. J. Syst. Evol. Microbiol.">
        <title>The Global Catalogue of Microorganisms (GCM) 10K type strain sequencing project: providing services to taxonomists for standard genome sequencing and annotation.</title>
        <authorList>
            <consortium name="The Broad Institute Genomics Platform"/>
            <consortium name="The Broad Institute Genome Sequencing Center for Infectious Disease"/>
            <person name="Wu L."/>
            <person name="Ma J."/>
        </authorList>
    </citation>
    <scope>NUCLEOTIDE SEQUENCE [LARGE SCALE GENOMIC DNA]</scope>
    <source>
        <strain evidence="3">CGMCC 1.12922</strain>
    </source>
</reference>
<evidence type="ECO:0000259" key="1">
    <source>
        <dbReference type="Pfam" id="PF02602"/>
    </source>
</evidence>
<dbReference type="CDD" id="cd06578">
    <property type="entry name" value="HemD"/>
    <property type="match status" value="1"/>
</dbReference>
<keyword evidence="3" id="KW-1185">Reference proteome</keyword>
<dbReference type="Proteomes" id="UP000617355">
    <property type="component" value="Unassembled WGS sequence"/>
</dbReference>
<dbReference type="SUPFAM" id="SSF69618">
    <property type="entry name" value="HemD-like"/>
    <property type="match status" value="1"/>
</dbReference>
<dbReference type="InterPro" id="IPR036108">
    <property type="entry name" value="4pyrrol_syn_uPrphyn_synt_sf"/>
</dbReference>
<organism evidence="2 3">
    <name type="scientific">Sinisalibacter lacisalsi</name>
    <dbReference type="NCBI Taxonomy" id="1526570"/>
    <lineage>
        <taxon>Bacteria</taxon>
        <taxon>Pseudomonadati</taxon>
        <taxon>Pseudomonadota</taxon>
        <taxon>Alphaproteobacteria</taxon>
        <taxon>Rhodobacterales</taxon>
        <taxon>Roseobacteraceae</taxon>
        <taxon>Sinisalibacter</taxon>
    </lineage>
</organism>
<dbReference type="Pfam" id="PF02602">
    <property type="entry name" value="HEM4"/>
    <property type="match status" value="1"/>
</dbReference>
<dbReference type="Gene3D" id="3.40.50.10090">
    <property type="match status" value="2"/>
</dbReference>
<gene>
    <name evidence="2" type="ORF">GCM10011358_02000</name>
</gene>
<dbReference type="GO" id="GO:0008168">
    <property type="term" value="F:methyltransferase activity"/>
    <property type="evidence" value="ECO:0007669"/>
    <property type="project" value="UniProtKB-KW"/>
</dbReference>
<feature type="domain" description="Tetrapyrrole biosynthesis uroporphyrinogen III synthase" evidence="1">
    <location>
        <begin position="27"/>
        <end position="214"/>
    </location>
</feature>
<accession>A0ABQ1QBM5</accession>
<dbReference type="EMBL" id="BMGI01000001">
    <property type="protein sequence ID" value="GGD21072.1"/>
    <property type="molecule type" value="Genomic_DNA"/>
</dbReference>
<keyword evidence="2" id="KW-0489">Methyltransferase</keyword>